<accession>A0A5N7B5P1</accession>
<dbReference type="Proteomes" id="UP000326198">
    <property type="component" value="Unassembled WGS sequence"/>
</dbReference>
<protein>
    <submittedName>
        <fullName evidence="1">Uncharacterized protein</fullName>
    </submittedName>
</protein>
<evidence type="ECO:0000313" key="1">
    <source>
        <dbReference type="EMBL" id="KAE8377331.1"/>
    </source>
</evidence>
<organism evidence="1 2">
    <name type="scientific">Aspergillus bertholletiae</name>
    <dbReference type="NCBI Taxonomy" id="1226010"/>
    <lineage>
        <taxon>Eukaryota</taxon>
        <taxon>Fungi</taxon>
        <taxon>Dikarya</taxon>
        <taxon>Ascomycota</taxon>
        <taxon>Pezizomycotina</taxon>
        <taxon>Eurotiomycetes</taxon>
        <taxon>Eurotiomycetidae</taxon>
        <taxon>Eurotiales</taxon>
        <taxon>Aspergillaceae</taxon>
        <taxon>Aspergillus</taxon>
        <taxon>Aspergillus subgen. Circumdati</taxon>
    </lineage>
</organism>
<dbReference type="SUPFAM" id="SSF144064">
    <property type="entry name" value="Heme iron utilization protein-like"/>
    <property type="match status" value="1"/>
</dbReference>
<reference evidence="1 2" key="1">
    <citation type="submission" date="2019-04" db="EMBL/GenBank/DDBJ databases">
        <title>Friends and foes A comparative genomics studyof 23 Aspergillus species from section Flavi.</title>
        <authorList>
            <consortium name="DOE Joint Genome Institute"/>
            <person name="Kjaerbolling I."/>
            <person name="Vesth T."/>
            <person name="Frisvad J.C."/>
            <person name="Nybo J.L."/>
            <person name="Theobald S."/>
            <person name="Kildgaard S."/>
            <person name="Isbrandt T."/>
            <person name="Kuo A."/>
            <person name="Sato A."/>
            <person name="Lyhne E.K."/>
            <person name="Kogle M.E."/>
            <person name="Wiebenga A."/>
            <person name="Kun R.S."/>
            <person name="Lubbers R.J."/>
            <person name="Makela M.R."/>
            <person name="Barry K."/>
            <person name="Chovatia M."/>
            <person name="Clum A."/>
            <person name="Daum C."/>
            <person name="Haridas S."/>
            <person name="He G."/>
            <person name="LaButti K."/>
            <person name="Lipzen A."/>
            <person name="Mondo S."/>
            <person name="Riley R."/>
            <person name="Salamov A."/>
            <person name="Simmons B.A."/>
            <person name="Magnuson J.K."/>
            <person name="Henrissat B."/>
            <person name="Mortensen U.H."/>
            <person name="Larsen T.O."/>
            <person name="Devries R.P."/>
            <person name="Grigoriev I.V."/>
            <person name="Machida M."/>
            <person name="Baker S.E."/>
            <person name="Andersen M.R."/>
        </authorList>
    </citation>
    <scope>NUCLEOTIDE SEQUENCE [LARGE SCALE GENOMIC DNA]</scope>
    <source>
        <strain evidence="1 2">IBT 29228</strain>
    </source>
</reference>
<dbReference type="AlphaFoldDB" id="A0A5N7B5P1"/>
<dbReference type="EMBL" id="ML736225">
    <property type="protein sequence ID" value="KAE8377331.1"/>
    <property type="molecule type" value="Genomic_DNA"/>
</dbReference>
<gene>
    <name evidence="1" type="ORF">BDV26DRAFT_263867</name>
</gene>
<evidence type="ECO:0000313" key="2">
    <source>
        <dbReference type="Proteomes" id="UP000326198"/>
    </source>
</evidence>
<proteinExistence type="predicted"/>
<name>A0A5N7B5P1_9EURO</name>
<sequence length="54" mass="5957">MCTALSLLLKVEGLHPVRTLVRSCGCISIFVGRYVRISCIQSFPYLSHTCGLTL</sequence>
<keyword evidence="2" id="KW-1185">Reference proteome</keyword>
<feature type="non-terminal residue" evidence="1">
    <location>
        <position position="54"/>
    </location>
</feature>